<evidence type="ECO:0000313" key="2">
    <source>
        <dbReference type="EMBL" id="AWV97319.1"/>
    </source>
</evidence>
<dbReference type="InterPro" id="IPR029058">
    <property type="entry name" value="AB_hydrolase_fold"/>
</dbReference>
<keyword evidence="3" id="KW-1185">Reference proteome</keyword>
<sequence length="330" mass="37064">MKKTLIIFLALIAIGFVFYKNGPKPEKPNLEQTYKFELPSNLDDLEKFISDRESIIPGIKTPNEADFVWANDSAKAVTPYAIVYIHGFSASHIEGAPVHENLAKRYNANLYKARLSEHGIDLGDETMANMNADDYIASAEEALAIGKKIGQKVILVGTSAGGALTTYLASKHPELEAIVLYSPCIKIYDDNAELLDNPWGRDLAELIQGKPFNDITPKNDDQPKYWTMHYRLEGVVALQNFLTHAMTPETFNAVKCPVFMGYYYKDEEHQDNVVSVPAMLKMFDQLGSADKTKMAFPEANNHVLASWVLSEDVETVQHETEKFLDRIIKQ</sequence>
<feature type="domain" description="Serine aminopeptidase S33" evidence="1">
    <location>
        <begin position="133"/>
        <end position="225"/>
    </location>
</feature>
<protein>
    <submittedName>
        <fullName evidence="2">Alpha/beta hydrolase</fullName>
    </submittedName>
</protein>
<dbReference type="InterPro" id="IPR022742">
    <property type="entry name" value="Hydrolase_4"/>
</dbReference>
<name>A0A2Z4G7Z5_9BACT</name>
<accession>A0A2Z4G7Z5</accession>
<dbReference type="Gene3D" id="3.40.50.1820">
    <property type="entry name" value="alpha/beta hydrolase"/>
    <property type="match status" value="1"/>
</dbReference>
<keyword evidence="2" id="KW-0378">Hydrolase</keyword>
<dbReference type="SUPFAM" id="SSF53474">
    <property type="entry name" value="alpha/beta-Hydrolases"/>
    <property type="match status" value="1"/>
</dbReference>
<dbReference type="RefSeq" id="WP_111370421.1">
    <property type="nucleotide sequence ID" value="NZ_CP029480.1"/>
</dbReference>
<dbReference type="EMBL" id="CP029480">
    <property type="protein sequence ID" value="AWV97319.1"/>
    <property type="molecule type" value="Genomic_DNA"/>
</dbReference>
<dbReference type="OrthoDB" id="5416147at2"/>
<dbReference type="Pfam" id="PF12146">
    <property type="entry name" value="Hydrolase_4"/>
    <property type="match status" value="1"/>
</dbReference>
<organism evidence="2 3">
    <name type="scientific">Arcticibacterium luteifluviistationis</name>
    <dbReference type="NCBI Taxonomy" id="1784714"/>
    <lineage>
        <taxon>Bacteria</taxon>
        <taxon>Pseudomonadati</taxon>
        <taxon>Bacteroidota</taxon>
        <taxon>Cytophagia</taxon>
        <taxon>Cytophagales</taxon>
        <taxon>Leadbetterellaceae</taxon>
        <taxon>Arcticibacterium</taxon>
    </lineage>
</organism>
<dbReference type="GO" id="GO:0016787">
    <property type="term" value="F:hydrolase activity"/>
    <property type="evidence" value="ECO:0007669"/>
    <property type="project" value="UniProtKB-KW"/>
</dbReference>
<evidence type="ECO:0000259" key="1">
    <source>
        <dbReference type="Pfam" id="PF12146"/>
    </source>
</evidence>
<dbReference type="AlphaFoldDB" id="A0A2Z4G7Z5"/>
<dbReference type="Proteomes" id="UP000249873">
    <property type="component" value="Chromosome"/>
</dbReference>
<gene>
    <name evidence="2" type="ORF">DJ013_03685</name>
</gene>
<dbReference type="KEGG" id="als:DJ013_03685"/>
<reference evidence="2 3" key="1">
    <citation type="submission" date="2018-05" db="EMBL/GenBank/DDBJ databases">
        <title>Complete genome sequence of Arcticibacterium luteifluviistationis SM1504T, a cytophagaceae bacterium isolated from Arctic surface seawater.</title>
        <authorList>
            <person name="Li Y."/>
            <person name="Qin Q.-L."/>
        </authorList>
    </citation>
    <scope>NUCLEOTIDE SEQUENCE [LARGE SCALE GENOMIC DNA]</scope>
    <source>
        <strain evidence="2 3">SM1504</strain>
    </source>
</reference>
<evidence type="ECO:0000313" key="3">
    <source>
        <dbReference type="Proteomes" id="UP000249873"/>
    </source>
</evidence>
<proteinExistence type="predicted"/>